<evidence type="ECO:0000313" key="2">
    <source>
        <dbReference type="EMBL" id="SDH16263.1"/>
    </source>
</evidence>
<sequence length="85" mass="9523">MLVTLYGTQTSETMDIHLDHPHTVGAILEILLTIHPWFFQALPPGRDKSTLAEALLIRDADNTALTVDDIVTNDTKLEIQFHNTI</sequence>
<name>A0A1G8A5V8_ANETH</name>
<accession>A0A1G8A5V8</accession>
<dbReference type="GeneID" id="97140378"/>
<evidence type="ECO:0000313" key="4">
    <source>
        <dbReference type="Proteomes" id="UP000826616"/>
    </source>
</evidence>
<dbReference type="Proteomes" id="UP000826616">
    <property type="component" value="Chromosome"/>
</dbReference>
<dbReference type="OrthoDB" id="2680139at2"/>
<gene>
    <name evidence="1" type="ORF">K3F53_03270</name>
    <name evidence="2" type="ORF">SAMN04489735_101425</name>
</gene>
<evidence type="ECO:0000313" key="1">
    <source>
        <dbReference type="EMBL" id="QYY43317.1"/>
    </source>
</evidence>
<dbReference type="RefSeq" id="WP_057899825.1">
    <property type="nucleotide sequence ID" value="NZ_CP080764.1"/>
</dbReference>
<evidence type="ECO:0000313" key="3">
    <source>
        <dbReference type="Proteomes" id="UP000198956"/>
    </source>
</evidence>
<keyword evidence="4" id="KW-1185">Reference proteome</keyword>
<organism evidence="2 3">
    <name type="scientific">Aneurinibacillus thermoaerophilus</name>
    <dbReference type="NCBI Taxonomy" id="143495"/>
    <lineage>
        <taxon>Bacteria</taxon>
        <taxon>Bacillati</taxon>
        <taxon>Bacillota</taxon>
        <taxon>Bacilli</taxon>
        <taxon>Bacillales</taxon>
        <taxon>Paenibacillaceae</taxon>
        <taxon>Aneurinibacillus group</taxon>
        <taxon>Aneurinibacillus</taxon>
    </lineage>
</organism>
<proteinExistence type="predicted"/>
<dbReference type="EMBL" id="CP080764">
    <property type="protein sequence ID" value="QYY43317.1"/>
    <property type="molecule type" value="Genomic_DNA"/>
</dbReference>
<protein>
    <submittedName>
        <fullName evidence="2">Uncharacterized protein</fullName>
    </submittedName>
</protein>
<dbReference type="EMBL" id="FNDE01000014">
    <property type="protein sequence ID" value="SDH16263.1"/>
    <property type="molecule type" value="Genomic_DNA"/>
</dbReference>
<dbReference type="Proteomes" id="UP000198956">
    <property type="component" value="Unassembled WGS sequence"/>
</dbReference>
<reference evidence="1 4" key="2">
    <citation type="submission" date="2021-08" db="EMBL/GenBank/DDBJ databases">
        <title>Complete genome sequence of the strain Aneurinibacillus thermoaerophilus CCM 8960.</title>
        <authorList>
            <person name="Musilova J."/>
            <person name="Kourilova X."/>
            <person name="Pernicova I."/>
            <person name="Bezdicek M."/>
            <person name="Lengerova M."/>
            <person name="Obruca S."/>
            <person name="Sedlar K."/>
        </authorList>
    </citation>
    <scope>NUCLEOTIDE SEQUENCE [LARGE SCALE GENOMIC DNA]</scope>
    <source>
        <strain evidence="1 4">CCM 8960</strain>
    </source>
</reference>
<dbReference type="AlphaFoldDB" id="A0A1G8A5V8"/>
<reference evidence="2 3" key="1">
    <citation type="submission" date="2016-10" db="EMBL/GenBank/DDBJ databases">
        <authorList>
            <person name="de Groot N.N."/>
        </authorList>
    </citation>
    <scope>NUCLEOTIDE SEQUENCE [LARGE SCALE GENOMIC DNA]</scope>
    <source>
        <strain evidence="2 3">L 420-91</strain>
    </source>
</reference>